<keyword evidence="1" id="KW-0175">Coiled coil</keyword>
<keyword evidence="3" id="KW-1185">Reference proteome</keyword>
<reference evidence="2" key="1">
    <citation type="submission" date="2020-08" db="EMBL/GenBank/DDBJ databases">
        <title>Multicomponent nature underlies the extraordinary mechanical properties of spider dragline silk.</title>
        <authorList>
            <person name="Kono N."/>
            <person name="Nakamura H."/>
            <person name="Mori M."/>
            <person name="Yoshida Y."/>
            <person name="Ohtoshi R."/>
            <person name="Malay A.D."/>
            <person name="Moran D.A.P."/>
            <person name="Tomita M."/>
            <person name="Numata K."/>
            <person name="Arakawa K."/>
        </authorList>
    </citation>
    <scope>NUCLEOTIDE SEQUENCE</scope>
</reference>
<name>A0A8X6W5B1_TRICX</name>
<feature type="coiled-coil region" evidence="1">
    <location>
        <begin position="168"/>
        <end position="195"/>
    </location>
</feature>
<evidence type="ECO:0008006" key="4">
    <source>
        <dbReference type="Google" id="ProtNLM"/>
    </source>
</evidence>
<evidence type="ECO:0000313" key="2">
    <source>
        <dbReference type="EMBL" id="GFY28513.1"/>
    </source>
</evidence>
<dbReference type="Gene3D" id="3.30.420.10">
    <property type="entry name" value="Ribonuclease H-like superfamily/Ribonuclease H"/>
    <property type="match status" value="1"/>
</dbReference>
<sequence length="279" mass="31822">MNGEHGERNETTLFLLTNSASASNIKMVGFEFGDTVLEVSEGLGITQSVISRLWQRFQDDGCHSGTTGTFVSGRHVCRISVYANIVDECLQSENITRMDWPVYSPDFNPIEHVWDMLGRRIAARQPPPTCPPELRRALLDGWCNIPQDQIDNLILSMPRRFKSDDENQEKIMELLKESQENRKSAENMARHFLQKLDRSYGISCRMGGCHISPWEDLSSHSHTTRFSFWHLDGEHPVVLLELSCNLIVKNFDNLSVLARLHLGAEKELKWSHLDASLKS</sequence>
<gene>
    <name evidence="2" type="primary">AVEN_264601_1</name>
    <name evidence="2" type="ORF">TNCV_1971661</name>
</gene>
<dbReference type="Proteomes" id="UP000887159">
    <property type="component" value="Unassembled WGS sequence"/>
</dbReference>
<evidence type="ECO:0000313" key="3">
    <source>
        <dbReference type="Proteomes" id="UP000887159"/>
    </source>
</evidence>
<proteinExistence type="predicted"/>
<dbReference type="AlphaFoldDB" id="A0A8X6W5B1"/>
<evidence type="ECO:0000256" key="1">
    <source>
        <dbReference type="SAM" id="Coils"/>
    </source>
</evidence>
<dbReference type="GO" id="GO:0003676">
    <property type="term" value="F:nucleic acid binding"/>
    <property type="evidence" value="ECO:0007669"/>
    <property type="project" value="InterPro"/>
</dbReference>
<accession>A0A8X6W5B1</accession>
<dbReference type="EMBL" id="BMAU01021384">
    <property type="protein sequence ID" value="GFY28513.1"/>
    <property type="molecule type" value="Genomic_DNA"/>
</dbReference>
<dbReference type="InterPro" id="IPR036397">
    <property type="entry name" value="RNaseH_sf"/>
</dbReference>
<organism evidence="2 3">
    <name type="scientific">Trichonephila clavipes</name>
    <name type="common">Golden silk orbweaver</name>
    <name type="synonym">Nephila clavipes</name>
    <dbReference type="NCBI Taxonomy" id="2585209"/>
    <lineage>
        <taxon>Eukaryota</taxon>
        <taxon>Metazoa</taxon>
        <taxon>Ecdysozoa</taxon>
        <taxon>Arthropoda</taxon>
        <taxon>Chelicerata</taxon>
        <taxon>Arachnida</taxon>
        <taxon>Araneae</taxon>
        <taxon>Araneomorphae</taxon>
        <taxon>Entelegynae</taxon>
        <taxon>Araneoidea</taxon>
        <taxon>Nephilidae</taxon>
        <taxon>Trichonephila</taxon>
    </lineage>
</organism>
<protein>
    <recommendedName>
        <fullName evidence="4">Tc1-like transposase DDE domain-containing protein</fullName>
    </recommendedName>
</protein>
<comment type="caution">
    <text evidence="2">The sequence shown here is derived from an EMBL/GenBank/DDBJ whole genome shotgun (WGS) entry which is preliminary data.</text>
</comment>